<dbReference type="OrthoDB" id="1931120at2"/>
<evidence type="ECO:0000256" key="2">
    <source>
        <dbReference type="ARBA" id="ARBA00012438"/>
    </source>
</evidence>
<evidence type="ECO:0000256" key="4">
    <source>
        <dbReference type="SAM" id="Phobius"/>
    </source>
</evidence>
<dbReference type="SUPFAM" id="SSF47384">
    <property type="entry name" value="Homodimeric domain of signal transducing histidine kinase"/>
    <property type="match status" value="1"/>
</dbReference>
<dbReference type="GO" id="GO:0000155">
    <property type="term" value="F:phosphorelay sensor kinase activity"/>
    <property type="evidence" value="ECO:0007669"/>
    <property type="project" value="InterPro"/>
</dbReference>
<feature type="transmembrane region" description="Helical" evidence="4">
    <location>
        <begin position="12"/>
        <end position="32"/>
    </location>
</feature>
<name>A0A0N1ELY2_9GAMM</name>
<dbReference type="InterPro" id="IPR036890">
    <property type="entry name" value="HATPase_C_sf"/>
</dbReference>
<keyword evidence="4" id="KW-0472">Membrane</keyword>
<evidence type="ECO:0000256" key="1">
    <source>
        <dbReference type="ARBA" id="ARBA00000085"/>
    </source>
</evidence>
<evidence type="ECO:0000313" key="6">
    <source>
        <dbReference type="EMBL" id="KPH63126.1"/>
    </source>
</evidence>
<keyword evidence="7" id="KW-1185">Reference proteome</keyword>
<comment type="caution">
    <text evidence="6">The sequence shown here is derived from an EMBL/GenBank/DDBJ whole genome shotgun (WGS) entry which is preliminary data.</text>
</comment>
<dbReference type="EC" id="2.7.13.3" evidence="2"/>
<evidence type="ECO:0000256" key="3">
    <source>
        <dbReference type="ARBA" id="ARBA00022553"/>
    </source>
</evidence>
<dbReference type="InterPro" id="IPR036097">
    <property type="entry name" value="HisK_dim/P_sf"/>
</dbReference>
<dbReference type="RefSeq" id="WP_054454337.1">
    <property type="nucleotide sequence ID" value="NZ_LHPH01000010.1"/>
</dbReference>
<comment type="catalytic activity">
    <reaction evidence="1">
        <text>ATP + protein L-histidine = ADP + protein N-phospho-L-histidine.</text>
        <dbReference type="EC" id="2.7.13.3"/>
    </reaction>
</comment>
<organism evidence="6 7">
    <name type="scientific">Pseudoalteromonas porphyrae</name>
    <dbReference type="NCBI Taxonomy" id="187330"/>
    <lineage>
        <taxon>Bacteria</taxon>
        <taxon>Pseudomonadati</taxon>
        <taxon>Pseudomonadota</taxon>
        <taxon>Gammaproteobacteria</taxon>
        <taxon>Alteromonadales</taxon>
        <taxon>Pseudoalteromonadaceae</taxon>
        <taxon>Pseudoalteromonas</taxon>
    </lineage>
</organism>
<evidence type="ECO:0000313" key="7">
    <source>
        <dbReference type="Proteomes" id="UP000037848"/>
    </source>
</evidence>
<evidence type="ECO:0000259" key="5">
    <source>
        <dbReference type="PROSITE" id="PS50109"/>
    </source>
</evidence>
<feature type="domain" description="Histidine kinase" evidence="5">
    <location>
        <begin position="217"/>
        <end position="412"/>
    </location>
</feature>
<dbReference type="InterPro" id="IPR003594">
    <property type="entry name" value="HATPase_dom"/>
</dbReference>
<dbReference type="CDD" id="cd00082">
    <property type="entry name" value="HisKA"/>
    <property type="match status" value="1"/>
</dbReference>
<dbReference type="Pfam" id="PF00512">
    <property type="entry name" value="HisKA"/>
    <property type="match status" value="1"/>
</dbReference>
<feature type="transmembrane region" description="Helical" evidence="4">
    <location>
        <begin position="38"/>
        <end position="60"/>
    </location>
</feature>
<proteinExistence type="predicted"/>
<sequence length="414" mass="46369">MSNFKVSHKAKVISTFTGIFCAIIVPSTGWIYQFSQDVLLTTTLAICLSYLLIMCIYRLFNAYFSPVAQLQAYIDAKQQGQSNLSLGYKDPSSPWTALGAQIETLFNKPAPQSTHLIDGLFQHWPHPVALFNEQEQLIFFNHPMYQQLKTPLLRGMSMAECGFTVKDKQCSHAKLNQNWQVQRIALNDTKQTLITASYIGHQLQDAKRQSQADLIRILSHELNNSLTPMASMTDTLLSTETLNEKQTRQVLTRVKSRSESLLQFIKAYSELSRLPAAKPHYFDLQTLATLNAAEQNIQLNFAGESQCFADKLLIEQLLINVFKNTFEATHSPACITLRCFHQAGIQILQLTDNGPGFANLEHAIQPLYTTKKTGNGLGLALCNDIIQKHNGQLQLANTEHGAQITIKLPQGSTK</sequence>
<dbReference type="AlphaFoldDB" id="A0A0N1ELY2"/>
<keyword evidence="4" id="KW-1133">Transmembrane helix</keyword>
<dbReference type="EMBL" id="LHPH01000010">
    <property type="protein sequence ID" value="KPH63126.1"/>
    <property type="molecule type" value="Genomic_DNA"/>
</dbReference>
<dbReference type="SMART" id="SM00388">
    <property type="entry name" value="HisKA"/>
    <property type="match status" value="1"/>
</dbReference>
<dbReference type="InterPro" id="IPR003661">
    <property type="entry name" value="HisK_dim/P_dom"/>
</dbReference>
<dbReference type="PANTHER" id="PTHR43065">
    <property type="entry name" value="SENSOR HISTIDINE KINASE"/>
    <property type="match status" value="1"/>
</dbReference>
<dbReference type="SMART" id="SM00387">
    <property type="entry name" value="HATPase_c"/>
    <property type="match status" value="1"/>
</dbReference>
<dbReference type="PROSITE" id="PS50109">
    <property type="entry name" value="HIS_KIN"/>
    <property type="match status" value="1"/>
</dbReference>
<dbReference type="PANTHER" id="PTHR43065:SF51">
    <property type="entry name" value="HISTIDINE KINASE"/>
    <property type="match status" value="1"/>
</dbReference>
<dbReference type="Proteomes" id="UP000037848">
    <property type="component" value="Unassembled WGS sequence"/>
</dbReference>
<dbReference type="InterPro" id="IPR004358">
    <property type="entry name" value="Sig_transdc_His_kin-like_C"/>
</dbReference>
<protein>
    <recommendedName>
        <fullName evidence="2">histidine kinase</fullName>
        <ecNumber evidence="2">2.7.13.3</ecNumber>
    </recommendedName>
</protein>
<gene>
    <name evidence="6" type="ORF">ADS77_10600</name>
</gene>
<keyword evidence="3" id="KW-0597">Phosphoprotein</keyword>
<dbReference type="Gene3D" id="1.10.287.130">
    <property type="match status" value="1"/>
</dbReference>
<dbReference type="Pfam" id="PF02518">
    <property type="entry name" value="HATPase_c"/>
    <property type="match status" value="1"/>
</dbReference>
<dbReference type="PATRIC" id="fig|187330.3.peg.4236"/>
<reference evidence="6 7" key="1">
    <citation type="submission" date="2015-08" db="EMBL/GenBank/DDBJ databases">
        <title>Draft Genome Sequence of Pseudoalteromonas porphyrae UCD-SED14.</title>
        <authorList>
            <person name="Coil D.A."/>
            <person name="Jospin G."/>
            <person name="Lee R.D."/>
            <person name="Eisen J.A."/>
        </authorList>
    </citation>
    <scope>NUCLEOTIDE SEQUENCE [LARGE SCALE GENOMIC DNA]</scope>
    <source>
        <strain evidence="6 7">UCD-SED14</strain>
    </source>
</reference>
<dbReference type="STRING" id="187330.AMS58_15020"/>
<dbReference type="InterPro" id="IPR005467">
    <property type="entry name" value="His_kinase_dom"/>
</dbReference>
<accession>A0A0N1ELY2</accession>
<dbReference type="PRINTS" id="PR00344">
    <property type="entry name" value="BCTRLSENSOR"/>
</dbReference>
<dbReference type="Gene3D" id="3.30.565.10">
    <property type="entry name" value="Histidine kinase-like ATPase, C-terminal domain"/>
    <property type="match status" value="1"/>
</dbReference>
<dbReference type="SUPFAM" id="SSF55874">
    <property type="entry name" value="ATPase domain of HSP90 chaperone/DNA topoisomerase II/histidine kinase"/>
    <property type="match status" value="1"/>
</dbReference>
<keyword evidence="4" id="KW-0812">Transmembrane</keyword>